<gene>
    <name evidence="1" type="primary">smg_1</name>
    <name evidence="1" type="ORF">SDC9_118256</name>
</gene>
<dbReference type="InterPro" id="IPR007456">
    <property type="entry name" value="Smg"/>
</dbReference>
<proteinExistence type="predicted"/>
<comment type="caution">
    <text evidence="1">The sequence shown here is derived from an EMBL/GenBank/DDBJ whole genome shotgun (WGS) entry which is preliminary data.</text>
</comment>
<reference evidence="1" key="1">
    <citation type="submission" date="2019-08" db="EMBL/GenBank/DDBJ databases">
        <authorList>
            <person name="Kucharzyk K."/>
            <person name="Murdoch R.W."/>
            <person name="Higgins S."/>
            <person name="Loffler F."/>
        </authorList>
    </citation>
    <scope>NUCLEOTIDE SEQUENCE</scope>
</reference>
<organism evidence="1">
    <name type="scientific">bioreactor metagenome</name>
    <dbReference type="NCBI Taxonomy" id="1076179"/>
    <lineage>
        <taxon>unclassified sequences</taxon>
        <taxon>metagenomes</taxon>
        <taxon>ecological metagenomes</taxon>
    </lineage>
</organism>
<sequence>MSERIIDVIVWVILQLKTDKLEDIKMKNLLEQGFTEKEISTAFSWLMEKLESDSPNEFLMLQAFPSKAFRVFQDTEKDFFTKDAYGSIVRLLSIGLISNEHVEMMIHTAEAFGFQQISDEMVKQYVAVYMFGVPPPNHIGSRLTLSAYDKIN</sequence>
<dbReference type="AlphaFoldDB" id="A0A645C102"/>
<dbReference type="EMBL" id="VSSQ01024012">
    <property type="protein sequence ID" value="MPM71292.1"/>
    <property type="molecule type" value="Genomic_DNA"/>
</dbReference>
<evidence type="ECO:0000313" key="1">
    <source>
        <dbReference type="EMBL" id="MPM71292.1"/>
    </source>
</evidence>
<name>A0A645C102_9ZZZZ</name>
<dbReference type="Pfam" id="PF04361">
    <property type="entry name" value="DUF494"/>
    <property type="match status" value="1"/>
</dbReference>
<protein>
    <submittedName>
        <fullName evidence="1">Protein Smg</fullName>
    </submittedName>
</protein>
<accession>A0A645C102</accession>